<dbReference type="SUPFAM" id="SSF63411">
    <property type="entry name" value="LuxS/MPP-like metallohydrolase"/>
    <property type="match status" value="2"/>
</dbReference>
<evidence type="ECO:0000256" key="6">
    <source>
        <dbReference type="ARBA" id="ARBA00022833"/>
    </source>
</evidence>
<organism evidence="12 13">
    <name type="scientific">Temnothorax longispinosus</name>
    <dbReference type="NCBI Taxonomy" id="300112"/>
    <lineage>
        <taxon>Eukaryota</taxon>
        <taxon>Metazoa</taxon>
        <taxon>Ecdysozoa</taxon>
        <taxon>Arthropoda</taxon>
        <taxon>Hexapoda</taxon>
        <taxon>Insecta</taxon>
        <taxon>Pterygota</taxon>
        <taxon>Neoptera</taxon>
        <taxon>Endopterygota</taxon>
        <taxon>Hymenoptera</taxon>
        <taxon>Apocrita</taxon>
        <taxon>Aculeata</taxon>
        <taxon>Formicoidea</taxon>
        <taxon>Formicidae</taxon>
        <taxon>Myrmicinae</taxon>
        <taxon>Temnothorax</taxon>
    </lineage>
</organism>
<dbReference type="Pfam" id="PF16187">
    <property type="entry name" value="Peptidase_M16_M"/>
    <property type="match status" value="1"/>
</dbReference>
<comment type="similarity">
    <text evidence="2 8">Belongs to the peptidase M16 family.</text>
</comment>
<evidence type="ECO:0000259" key="10">
    <source>
        <dbReference type="Pfam" id="PF05193"/>
    </source>
</evidence>
<dbReference type="Pfam" id="PF00675">
    <property type="entry name" value="Peptidase_M16"/>
    <property type="match status" value="1"/>
</dbReference>
<evidence type="ECO:0000256" key="4">
    <source>
        <dbReference type="ARBA" id="ARBA00022723"/>
    </source>
</evidence>
<dbReference type="GO" id="GO:0051603">
    <property type="term" value="P:proteolysis involved in protein catabolic process"/>
    <property type="evidence" value="ECO:0007669"/>
    <property type="project" value="TreeGrafter"/>
</dbReference>
<dbReference type="PANTHER" id="PTHR43690">
    <property type="entry name" value="NARDILYSIN"/>
    <property type="match status" value="1"/>
</dbReference>
<gene>
    <name evidence="12" type="ORF">DBV15_12523</name>
</gene>
<evidence type="ECO:0000259" key="11">
    <source>
        <dbReference type="Pfam" id="PF16187"/>
    </source>
</evidence>
<dbReference type="EMBL" id="QBLH01000312">
    <property type="protein sequence ID" value="TGZ56631.1"/>
    <property type="molecule type" value="Genomic_DNA"/>
</dbReference>
<dbReference type="InterPro" id="IPR050626">
    <property type="entry name" value="Peptidase_M16"/>
</dbReference>
<dbReference type="GO" id="GO:0043171">
    <property type="term" value="P:peptide catabolic process"/>
    <property type="evidence" value="ECO:0007669"/>
    <property type="project" value="TreeGrafter"/>
</dbReference>
<keyword evidence="3" id="KW-0645">Protease</keyword>
<keyword evidence="4" id="KW-0479">Metal-binding</keyword>
<evidence type="ECO:0000256" key="8">
    <source>
        <dbReference type="RuleBase" id="RU004447"/>
    </source>
</evidence>
<feature type="domain" description="Peptidase M16 N-terminal" evidence="9">
    <location>
        <begin position="3"/>
        <end position="128"/>
    </location>
</feature>
<dbReference type="PROSITE" id="PS00143">
    <property type="entry name" value="INSULINASE"/>
    <property type="match status" value="1"/>
</dbReference>
<dbReference type="GO" id="GO:0004222">
    <property type="term" value="F:metalloendopeptidase activity"/>
    <property type="evidence" value="ECO:0007669"/>
    <property type="project" value="InterPro"/>
</dbReference>
<sequence length="476" mass="55713">MKILLISDSKTDISIAAINVNIGSKHDPDDLPGLAHLCEHMLHMGTEEYPQQNNFAEYVSQSGGRINADTHFKFTSYYFNIIPKKLKGALDRFAQFFIAPFFRKDLIEKEINNIHSEYNERLTDDEWRFEQALVKLSIKPDHPYSKLNIGNKKTLNETPKKDNIDVKDRLKKFYEKYYSANIMSLCILSKDGLNNLKNMVIKRFRNVKNKELPVYSGCPFKDDDFNTVWLHVPIGYIRKLDVTFAFSEKREDQMSLKYIKHLLRHKSEGSLLSALKAKSLCNNIEAGDYPVDTNIHFFKVKFHLTKKGLEDSTDIVEIMFQYINMLKKNEPKKLIYDVIKIQQMSDINNRYNEKIHCLSVDDISKITCCMQECPMKEIFSKQRAWQSYLIKDLIKEYFTPQNIRIYIATKACESETDEREEWYNIKYFKGKIPEGHMKSFNRAADAADSSTELKLPLKNTFIPMKFDIKNETNKII</sequence>
<feature type="domain" description="Peptidase M16 middle/third" evidence="11">
    <location>
        <begin position="350"/>
        <end position="471"/>
    </location>
</feature>
<dbReference type="STRING" id="300112.A0A4S2L249"/>
<dbReference type="AlphaFoldDB" id="A0A4S2L249"/>
<dbReference type="GO" id="GO:0046872">
    <property type="term" value="F:metal ion binding"/>
    <property type="evidence" value="ECO:0007669"/>
    <property type="project" value="UniProtKB-KW"/>
</dbReference>
<dbReference type="PANTHER" id="PTHR43690:SF18">
    <property type="entry name" value="INSULIN-DEGRADING ENZYME-RELATED"/>
    <property type="match status" value="1"/>
</dbReference>
<dbReference type="GO" id="GO:0005829">
    <property type="term" value="C:cytosol"/>
    <property type="evidence" value="ECO:0007669"/>
    <property type="project" value="TreeGrafter"/>
</dbReference>
<comment type="caution">
    <text evidence="12">The sequence shown here is derived from an EMBL/GenBank/DDBJ whole genome shotgun (WGS) entry which is preliminary data.</text>
</comment>
<dbReference type="InterPro" id="IPR032632">
    <property type="entry name" value="Peptidase_M16_M"/>
</dbReference>
<keyword evidence="5" id="KW-0378">Hydrolase</keyword>
<name>A0A4S2L249_9HYME</name>
<evidence type="ECO:0000256" key="3">
    <source>
        <dbReference type="ARBA" id="ARBA00022670"/>
    </source>
</evidence>
<evidence type="ECO:0000313" key="13">
    <source>
        <dbReference type="Proteomes" id="UP000310200"/>
    </source>
</evidence>
<accession>A0A4S2L249</accession>
<keyword evidence="13" id="KW-1185">Reference proteome</keyword>
<evidence type="ECO:0000259" key="9">
    <source>
        <dbReference type="Pfam" id="PF00675"/>
    </source>
</evidence>
<feature type="domain" description="Peptidase M16 C-terminal" evidence="10">
    <location>
        <begin position="167"/>
        <end position="339"/>
    </location>
</feature>
<reference evidence="12 13" key="1">
    <citation type="journal article" date="2019" name="Philos. Trans. R. Soc. Lond., B, Biol. Sci.">
        <title>Ant behaviour and brain gene expression of defending hosts depend on the ecological success of the intruding social parasite.</title>
        <authorList>
            <person name="Kaur R."/>
            <person name="Stoldt M."/>
            <person name="Jongepier E."/>
            <person name="Feldmeyer B."/>
            <person name="Menzel F."/>
            <person name="Bornberg-Bauer E."/>
            <person name="Foitzik S."/>
        </authorList>
    </citation>
    <scope>NUCLEOTIDE SEQUENCE [LARGE SCALE GENOMIC DNA]</scope>
    <source>
        <tissue evidence="12">Whole body</tissue>
    </source>
</reference>
<dbReference type="FunFam" id="3.30.830.10:FF:000005">
    <property type="entry name" value="nardilysin isoform X1"/>
    <property type="match status" value="1"/>
</dbReference>
<dbReference type="FunFam" id="3.30.830.10:FF:000012">
    <property type="entry name" value="Protease 3"/>
    <property type="match status" value="1"/>
</dbReference>
<dbReference type="InterPro" id="IPR007863">
    <property type="entry name" value="Peptidase_M16_C"/>
</dbReference>
<dbReference type="Pfam" id="PF05193">
    <property type="entry name" value="Peptidase_M16_C"/>
    <property type="match status" value="1"/>
</dbReference>
<proteinExistence type="inferred from homology"/>
<comment type="cofactor">
    <cofactor evidence="1">
        <name>Zn(2+)</name>
        <dbReference type="ChEBI" id="CHEBI:29105"/>
    </cofactor>
</comment>
<keyword evidence="7" id="KW-0482">Metalloprotease</keyword>
<evidence type="ECO:0000256" key="1">
    <source>
        <dbReference type="ARBA" id="ARBA00001947"/>
    </source>
</evidence>
<dbReference type="Gene3D" id="3.30.830.10">
    <property type="entry name" value="Metalloenzyme, LuxS/M16 peptidase-like"/>
    <property type="match status" value="2"/>
</dbReference>
<protein>
    <submittedName>
        <fullName evidence="12">Insulin-degrading enzyme</fullName>
    </submittedName>
</protein>
<dbReference type="InterPro" id="IPR011249">
    <property type="entry name" value="Metalloenz_LuxS/M16"/>
</dbReference>
<evidence type="ECO:0000256" key="5">
    <source>
        <dbReference type="ARBA" id="ARBA00022801"/>
    </source>
</evidence>
<dbReference type="InterPro" id="IPR001431">
    <property type="entry name" value="Pept_M16_Zn_BS"/>
</dbReference>
<dbReference type="Proteomes" id="UP000310200">
    <property type="component" value="Unassembled WGS sequence"/>
</dbReference>
<feature type="non-terminal residue" evidence="12">
    <location>
        <position position="476"/>
    </location>
</feature>
<dbReference type="InterPro" id="IPR011765">
    <property type="entry name" value="Pept_M16_N"/>
</dbReference>
<evidence type="ECO:0000256" key="2">
    <source>
        <dbReference type="ARBA" id="ARBA00007261"/>
    </source>
</evidence>
<keyword evidence="6" id="KW-0862">Zinc</keyword>
<evidence type="ECO:0000313" key="12">
    <source>
        <dbReference type="EMBL" id="TGZ56631.1"/>
    </source>
</evidence>
<evidence type="ECO:0000256" key="7">
    <source>
        <dbReference type="ARBA" id="ARBA00023049"/>
    </source>
</evidence>
<dbReference type="GO" id="GO:0005739">
    <property type="term" value="C:mitochondrion"/>
    <property type="evidence" value="ECO:0007669"/>
    <property type="project" value="TreeGrafter"/>
</dbReference>